<evidence type="ECO:0000313" key="10">
    <source>
        <dbReference type="EMBL" id="MTU02793.1"/>
    </source>
</evidence>
<sequence>MRKLIWPVLFLLCLSLQMSLPQNQWFKFDLPLLLIYCLAMLKGAFAGGIAGFFVGLLQDLLTGGIFGFHILTRTAIGYYVGYTKEKVFKDSMFYNIVAIVTITVALRGCYFILQVIMAKGFSVLLLELALQDTFAYCLGNIIFVIPLYLLTERLQNWIELDDGLH</sequence>
<evidence type="ECO:0000256" key="1">
    <source>
        <dbReference type="ARBA" id="ARBA00004651"/>
    </source>
</evidence>
<dbReference type="OrthoDB" id="9796616at2"/>
<dbReference type="EMBL" id="WNBM01000001">
    <property type="protein sequence ID" value="MTT74662.1"/>
    <property type="molecule type" value="Genomic_DNA"/>
</dbReference>
<evidence type="ECO:0000256" key="7">
    <source>
        <dbReference type="ARBA" id="ARBA00023136"/>
    </source>
</evidence>
<dbReference type="Proteomes" id="UP000484547">
    <property type="component" value="Unassembled WGS sequence"/>
</dbReference>
<keyword evidence="11" id="KW-1185">Reference proteome</keyword>
<reference evidence="11 12" key="1">
    <citation type="journal article" date="2019" name="Nat. Med.">
        <title>A library of human gut bacterial isolates paired with longitudinal multiomics data enables mechanistic microbiome research.</title>
        <authorList>
            <person name="Poyet M."/>
            <person name="Groussin M."/>
            <person name="Gibbons S.M."/>
            <person name="Avila-Pacheco J."/>
            <person name="Jiang X."/>
            <person name="Kearney S.M."/>
            <person name="Perrotta A.R."/>
            <person name="Berdy B."/>
            <person name="Zhao S."/>
            <person name="Lieberman T.D."/>
            <person name="Swanson P.K."/>
            <person name="Smith M."/>
            <person name="Roesemann S."/>
            <person name="Alexander J.E."/>
            <person name="Rich S.A."/>
            <person name="Livny J."/>
            <person name="Vlamakis H."/>
            <person name="Clish C."/>
            <person name="Bullock K."/>
            <person name="Deik A."/>
            <person name="Scott J."/>
            <person name="Pierce K.A."/>
            <person name="Xavier R.J."/>
            <person name="Alm E.J."/>
        </authorList>
    </citation>
    <scope>NUCLEOTIDE SEQUENCE [LARGE SCALE GENOMIC DNA]</scope>
    <source>
        <strain evidence="9 12">BIOML-A13</strain>
        <strain evidence="10 11">BIOML-A3</strain>
    </source>
</reference>
<dbReference type="RefSeq" id="WP_155163387.1">
    <property type="nucleotide sequence ID" value="NZ_WNBG01000001.1"/>
</dbReference>
<evidence type="ECO:0000313" key="11">
    <source>
        <dbReference type="Proteomes" id="UP000443070"/>
    </source>
</evidence>
<dbReference type="GO" id="GO:0005886">
    <property type="term" value="C:plasma membrane"/>
    <property type="evidence" value="ECO:0007669"/>
    <property type="project" value="UniProtKB-SubCell"/>
</dbReference>
<evidence type="ECO:0000256" key="2">
    <source>
        <dbReference type="ARBA" id="ARBA00007776"/>
    </source>
</evidence>
<evidence type="ECO:0000256" key="4">
    <source>
        <dbReference type="ARBA" id="ARBA00022692"/>
    </source>
</evidence>
<dbReference type="GO" id="GO:0008360">
    <property type="term" value="P:regulation of cell shape"/>
    <property type="evidence" value="ECO:0007669"/>
    <property type="project" value="UniProtKB-KW"/>
</dbReference>
<dbReference type="Proteomes" id="UP000443070">
    <property type="component" value="Unassembled WGS sequence"/>
</dbReference>
<dbReference type="NCBIfam" id="TIGR03426">
    <property type="entry name" value="shape_MreD"/>
    <property type="match status" value="1"/>
</dbReference>
<evidence type="ECO:0000313" key="12">
    <source>
        <dbReference type="Proteomes" id="UP000484547"/>
    </source>
</evidence>
<protein>
    <submittedName>
        <fullName evidence="9">Rod shape-determining protein MreD</fullName>
    </submittedName>
</protein>
<comment type="caution">
    <text evidence="9">The sequence shown here is derived from an EMBL/GenBank/DDBJ whole genome shotgun (WGS) entry which is preliminary data.</text>
</comment>
<dbReference type="Gene3D" id="1.10.1760.20">
    <property type="match status" value="1"/>
</dbReference>
<gene>
    <name evidence="9" type="primary">mreD</name>
    <name evidence="9" type="ORF">GMD11_00060</name>
    <name evidence="10" type="ORF">GMD18_00055</name>
</gene>
<dbReference type="EMBL" id="WNBW01000001">
    <property type="protein sequence ID" value="MTU02793.1"/>
    <property type="molecule type" value="Genomic_DNA"/>
</dbReference>
<feature type="transmembrane region" description="Helical" evidence="8">
    <location>
        <begin position="92"/>
        <end position="113"/>
    </location>
</feature>
<accession>A0A7X2XDH4</accession>
<dbReference type="InterPro" id="IPR009825">
    <property type="entry name" value="ECF_substrate-spec-like"/>
</dbReference>
<keyword evidence="7 8" id="KW-0472">Membrane</keyword>
<comment type="subcellular location">
    <subcellularLocation>
        <location evidence="1">Cell membrane</location>
        <topology evidence="1">Multi-pass membrane protein</topology>
    </subcellularLocation>
</comment>
<keyword evidence="3" id="KW-1003">Cell membrane</keyword>
<evidence type="ECO:0000256" key="5">
    <source>
        <dbReference type="ARBA" id="ARBA00022960"/>
    </source>
</evidence>
<feature type="transmembrane region" description="Helical" evidence="8">
    <location>
        <begin position="133"/>
        <end position="150"/>
    </location>
</feature>
<organism evidence="9 12">
    <name type="scientific">Phascolarctobacterium faecium</name>
    <dbReference type="NCBI Taxonomy" id="33025"/>
    <lineage>
        <taxon>Bacteria</taxon>
        <taxon>Bacillati</taxon>
        <taxon>Bacillota</taxon>
        <taxon>Negativicutes</taxon>
        <taxon>Acidaminococcales</taxon>
        <taxon>Acidaminococcaceae</taxon>
        <taxon>Phascolarctobacterium</taxon>
    </lineage>
</organism>
<proteinExistence type="inferred from homology"/>
<keyword evidence="6 8" id="KW-1133">Transmembrane helix</keyword>
<dbReference type="AlphaFoldDB" id="A0A7X2XDH4"/>
<evidence type="ECO:0000256" key="3">
    <source>
        <dbReference type="ARBA" id="ARBA00022475"/>
    </source>
</evidence>
<dbReference type="InterPro" id="IPR007227">
    <property type="entry name" value="Cell_shape_determining_MreD"/>
</dbReference>
<keyword evidence="5" id="KW-0133">Cell shape</keyword>
<comment type="similarity">
    <text evidence="2">Belongs to the MreD family.</text>
</comment>
<keyword evidence="4 8" id="KW-0812">Transmembrane</keyword>
<evidence type="ECO:0000256" key="8">
    <source>
        <dbReference type="SAM" id="Phobius"/>
    </source>
</evidence>
<name>A0A7X2XDH4_9FIRM</name>
<dbReference type="Pfam" id="PF07155">
    <property type="entry name" value="ECF-ribofla_trS"/>
    <property type="match status" value="1"/>
</dbReference>
<evidence type="ECO:0000313" key="9">
    <source>
        <dbReference type="EMBL" id="MTT74662.1"/>
    </source>
</evidence>
<evidence type="ECO:0000256" key="6">
    <source>
        <dbReference type="ARBA" id="ARBA00022989"/>
    </source>
</evidence>